<sequence>MPNDAVLPKLLSDRNEDRLHLSCEYHSGLYCICAFLSGLHNLSIAFSGISSIKDCVHHADYESRFWTVCGLFLHSLHVGQHMLIMFPHCCWWDEEDGVFHHSVSSFNELPKCLPPESRVGQKFLRFRRCSLTGMKEYLSWISHIWRVKVICEYYLCFAPLNLHIFLLVSQKVLPTFQ</sequence>
<dbReference type="EMBL" id="KZ772693">
    <property type="protein sequence ID" value="PTQ44232.1"/>
    <property type="molecule type" value="Genomic_DNA"/>
</dbReference>
<evidence type="ECO:0000313" key="2">
    <source>
        <dbReference type="Proteomes" id="UP000244005"/>
    </source>
</evidence>
<dbReference type="AlphaFoldDB" id="A0A2R6XDQ4"/>
<accession>A0A2R6XDQ4</accession>
<organism evidence="1 2">
    <name type="scientific">Marchantia polymorpha</name>
    <name type="common">Common liverwort</name>
    <name type="synonym">Marchantia aquatica</name>
    <dbReference type="NCBI Taxonomy" id="3197"/>
    <lineage>
        <taxon>Eukaryota</taxon>
        <taxon>Viridiplantae</taxon>
        <taxon>Streptophyta</taxon>
        <taxon>Embryophyta</taxon>
        <taxon>Marchantiophyta</taxon>
        <taxon>Marchantiopsida</taxon>
        <taxon>Marchantiidae</taxon>
        <taxon>Marchantiales</taxon>
        <taxon>Marchantiaceae</taxon>
        <taxon>Marchantia</taxon>
    </lineage>
</organism>
<proteinExistence type="predicted"/>
<keyword evidence="2" id="KW-1185">Reference proteome</keyword>
<dbReference type="Proteomes" id="UP000244005">
    <property type="component" value="Unassembled WGS sequence"/>
</dbReference>
<evidence type="ECO:0000313" key="1">
    <source>
        <dbReference type="EMBL" id="PTQ44232.1"/>
    </source>
</evidence>
<name>A0A2R6XDQ4_MARPO</name>
<reference evidence="2" key="1">
    <citation type="journal article" date="2017" name="Cell">
        <title>Insights into land plant evolution garnered from the Marchantia polymorpha genome.</title>
        <authorList>
            <person name="Bowman J.L."/>
            <person name="Kohchi T."/>
            <person name="Yamato K.T."/>
            <person name="Jenkins J."/>
            <person name="Shu S."/>
            <person name="Ishizaki K."/>
            <person name="Yamaoka S."/>
            <person name="Nishihama R."/>
            <person name="Nakamura Y."/>
            <person name="Berger F."/>
            <person name="Adam C."/>
            <person name="Aki S.S."/>
            <person name="Althoff F."/>
            <person name="Araki T."/>
            <person name="Arteaga-Vazquez M.A."/>
            <person name="Balasubrmanian S."/>
            <person name="Barry K."/>
            <person name="Bauer D."/>
            <person name="Boehm C.R."/>
            <person name="Briginshaw L."/>
            <person name="Caballero-Perez J."/>
            <person name="Catarino B."/>
            <person name="Chen F."/>
            <person name="Chiyoda S."/>
            <person name="Chovatia M."/>
            <person name="Davies K.M."/>
            <person name="Delmans M."/>
            <person name="Demura T."/>
            <person name="Dierschke T."/>
            <person name="Dolan L."/>
            <person name="Dorantes-Acosta A.E."/>
            <person name="Eklund D.M."/>
            <person name="Florent S.N."/>
            <person name="Flores-Sandoval E."/>
            <person name="Fujiyama A."/>
            <person name="Fukuzawa H."/>
            <person name="Galik B."/>
            <person name="Grimanelli D."/>
            <person name="Grimwood J."/>
            <person name="Grossniklaus U."/>
            <person name="Hamada T."/>
            <person name="Haseloff J."/>
            <person name="Hetherington A.J."/>
            <person name="Higo A."/>
            <person name="Hirakawa Y."/>
            <person name="Hundley H.N."/>
            <person name="Ikeda Y."/>
            <person name="Inoue K."/>
            <person name="Inoue S.I."/>
            <person name="Ishida S."/>
            <person name="Jia Q."/>
            <person name="Kakita M."/>
            <person name="Kanazawa T."/>
            <person name="Kawai Y."/>
            <person name="Kawashima T."/>
            <person name="Kennedy M."/>
            <person name="Kinose K."/>
            <person name="Kinoshita T."/>
            <person name="Kohara Y."/>
            <person name="Koide E."/>
            <person name="Komatsu K."/>
            <person name="Kopischke S."/>
            <person name="Kubo M."/>
            <person name="Kyozuka J."/>
            <person name="Lagercrantz U."/>
            <person name="Lin S.S."/>
            <person name="Lindquist E."/>
            <person name="Lipzen A.M."/>
            <person name="Lu C.W."/>
            <person name="De Luna E."/>
            <person name="Martienssen R.A."/>
            <person name="Minamino N."/>
            <person name="Mizutani M."/>
            <person name="Mizutani M."/>
            <person name="Mochizuki N."/>
            <person name="Monte I."/>
            <person name="Mosher R."/>
            <person name="Nagasaki H."/>
            <person name="Nakagami H."/>
            <person name="Naramoto S."/>
            <person name="Nishitani K."/>
            <person name="Ohtani M."/>
            <person name="Okamoto T."/>
            <person name="Okumura M."/>
            <person name="Phillips J."/>
            <person name="Pollak B."/>
            <person name="Reinders A."/>
            <person name="Rovekamp M."/>
            <person name="Sano R."/>
            <person name="Sawa S."/>
            <person name="Schmid M.W."/>
            <person name="Shirakawa M."/>
            <person name="Solano R."/>
            <person name="Spunde A."/>
            <person name="Suetsugu N."/>
            <person name="Sugano S."/>
            <person name="Sugiyama A."/>
            <person name="Sun R."/>
            <person name="Suzuki Y."/>
            <person name="Takenaka M."/>
            <person name="Takezawa D."/>
            <person name="Tomogane H."/>
            <person name="Tsuzuki M."/>
            <person name="Ueda T."/>
            <person name="Umeda M."/>
            <person name="Ward J.M."/>
            <person name="Watanabe Y."/>
            <person name="Yazaki K."/>
            <person name="Yokoyama R."/>
            <person name="Yoshitake Y."/>
            <person name="Yotsui I."/>
            <person name="Zachgo S."/>
            <person name="Schmutz J."/>
        </authorList>
    </citation>
    <scope>NUCLEOTIDE SEQUENCE [LARGE SCALE GENOMIC DNA]</scope>
    <source>
        <strain evidence="2">Tak-1</strain>
    </source>
</reference>
<gene>
    <name evidence="1" type="ORF">MARPO_0021s0090</name>
</gene>
<dbReference type="Gramene" id="Mp2g06350.1">
    <property type="protein sequence ID" value="Mp2g06350.1.cds1"/>
    <property type="gene ID" value="Mp2g06350"/>
</dbReference>
<protein>
    <submittedName>
        <fullName evidence="1">Uncharacterized protein</fullName>
    </submittedName>
</protein>